<comment type="function">
    <text evidence="6 7">Catalyzes a reversible aldol reaction between acetaldehyde and D-glyceraldehyde 3-phosphate to generate 2-deoxy-D-ribose 5-phosphate.</text>
</comment>
<dbReference type="NCBIfam" id="TIGR00126">
    <property type="entry name" value="deoC"/>
    <property type="match status" value="1"/>
</dbReference>
<gene>
    <name evidence="7 8" type="primary">deoC</name>
    <name evidence="8" type="ORF">SAPIS_v1c05450</name>
</gene>
<evidence type="ECO:0000256" key="1">
    <source>
        <dbReference type="ARBA" id="ARBA00010936"/>
    </source>
</evidence>
<dbReference type="EMBL" id="CP006682">
    <property type="protein sequence ID" value="AHB36390.1"/>
    <property type="molecule type" value="Genomic_DNA"/>
</dbReference>
<dbReference type="Pfam" id="PF01791">
    <property type="entry name" value="DeoC"/>
    <property type="match status" value="1"/>
</dbReference>
<evidence type="ECO:0000256" key="3">
    <source>
        <dbReference type="ARBA" id="ARBA00023239"/>
    </source>
</evidence>
<dbReference type="SMART" id="SM01133">
    <property type="entry name" value="DeoC"/>
    <property type="match status" value="1"/>
</dbReference>
<keyword evidence="3 7" id="KW-0456">Lyase</keyword>
<dbReference type="RefSeq" id="WP_023789428.1">
    <property type="nucleotide sequence ID" value="NC_022998.1"/>
</dbReference>
<evidence type="ECO:0000256" key="2">
    <source>
        <dbReference type="ARBA" id="ARBA00022490"/>
    </source>
</evidence>
<feature type="active site" description="Proton donor/acceptor" evidence="7">
    <location>
        <position position="89"/>
    </location>
</feature>
<evidence type="ECO:0000256" key="6">
    <source>
        <dbReference type="ARBA" id="ARBA00056337"/>
    </source>
</evidence>
<dbReference type="UniPathway" id="UPA00002">
    <property type="reaction ID" value="UER00468"/>
</dbReference>
<dbReference type="GO" id="GO:0005737">
    <property type="term" value="C:cytoplasm"/>
    <property type="evidence" value="ECO:0007669"/>
    <property type="project" value="UniProtKB-SubCell"/>
</dbReference>
<dbReference type="PATRIC" id="fig|1276258.3.peg.552"/>
<dbReference type="OrthoDB" id="9778711at2"/>
<keyword evidence="2 7" id="KW-0963">Cytoplasm</keyword>
<dbReference type="PANTHER" id="PTHR10889">
    <property type="entry name" value="DEOXYRIBOSE-PHOSPHATE ALDOLASE"/>
    <property type="match status" value="1"/>
</dbReference>
<protein>
    <recommendedName>
        <fullName evidence="7">Deoxyribose-phosphate aldolase</fullName>
        <shortName evidence="7">DERA</shortName>
        <ecNumber evidence="7">4.1.2.4</ecNumber>
    </recommendedName>
    <alternativeName>
        <fullName evidence="7">2-deoxy-D-ribose 5-phosphate aldolase</fullName>
    </alternativeName>
    <alternativeName>
        <fullName evidence="7">Phosphodeoxyriboaldolase</fullName>
        <shortName evidence="7">Deoxyriboaldolase</shortName>
    </alternativeName>
</protein>
<sequence length="221" mass="24007">MKINNYIDHTLLKQTATNKEIKELCLEAIKYDFATVCVNPTQIELAKQTLKGSNVGITTVIGFPLGATLTSVKAFETKEALNRGANEIDMVVNIGAVKDGNWDLVLEDIKEVKKQAPNNIVKVILETCLLTYEEIIKVCELALESGVEYVKTSTGFSTQGATFEVVKLMLSVVKGRAKVKAAGGVKTYEDAKKMIDLGVSRIGTSSGVKIIEGISIENNSY</sequence>
<dbReference type="FunFam" id="3.20.20.70:FF:000044">
    <property type="entry name" value="Deoxyribose-phosphate aldolase"/>
    <property type="match status" value="1"/>
</dbReference>
<comment type="similarity">
    <text evidence="1 7">Belongs to the DeoC/FbaB aldolase family. DeoC type 1 subfamily.</text>
</comment>
<dbReference type="InterPro" id="IPR013785">
    <property type="entry name" value="Aldolase_TIM"/>
</dbReference>
<dbReference type="EC" id="4.1.2.4" evidence="7"/>
<dbReference type="GO" id="GO:0006018">
    <property type="term" value="P:2-deoxyribose 1-phosphate catabolic process"/>
    <property type="evidence" value="ECO:0007669"/>
    <property type="project" value="UniProtKB-UniRule"/>
</dbReference>
<feature type="active site" description="Schiff-base intermediate with acetaldehyde" evidence="7">
    <location>
        <position position="151"/>
    </location>
</feature>
<evidence type="ECO:0000313" key="9">
    <source>
        <dbReference type="Proteomes" id="UP000018550"/>
    </source>
</evidence>
<comment type="subcellular location">
    <subcellularLocation>
        <location evidence="7">Cytoplasm</location>
    </subcellularLocation>
</comment>
<dbReference type="eggNOG" id="COG0274">
    <property type="taxonomic scope" value="Bacteria"/>
</dbReference>
<evidence type="ECO:0000256" key="7">
    <source>
        <dbReference type="HAMAP-Rule" id="MF_00114"/>
    </source>
</evidence>
<dbReference type="PIRSF" id="PIRSF001357">
    <property type="entry name" value="DeoC"/>
    <property type="match status" value="1"/>
</dbReference>
<dbReference type="HOGENOM" id="CLU_053595_0_1_14"/>
<feature type="active site" description="Proton donor/acceptor" evidence="7">
    <location>
        <position position="180"/>
    </location>
</feature>
<dbReference type="PANTHER" id="PTHR10889:SF1">
    <property type="entry name" value="DEOXYRIBOSE-PHOSPHATE ALDOLASE"/>
    <property type="match status" value="1"/>
</dbReference>
<proteinExistence type="inferred from homology"/>
<dbReference type="KEGG" id="sapi:SAPIS_v1c05450"/>
<keyword evidence="4 7" id="KW-0704">Schiff base</keyword>
<dbReference type="CDD" id="cd00959">
    <property type="entry name" value="DeoC"/>
    <property type="match status" value="1"/>
</dbReference>
<dbReference type="Gene3D" id="3.20.20.70">
    <property type="entry name" value="Aldolase class I"/>
    <property type="match status" value="1"/>
</dbReference>
<evidence type="ECO:0000256" key="4">
    <source>
        <dbReference type="ARBA" id="ARBA00023270"/>
    </source>
</evidence>
<dbReference type="AlphaFoldDB" id="V5RKP9"/>
<dbReference type="InterPro" id="IPR028581">
    <property type="entry name" value="DeoC_typeI"/>
</dbReference>
<dbReference type="GO" id="GO:0004139">
    <property type="term" value="F:deoxyribose-phosphate aldolase activity"/>
    <property type="evidence" value="ECO:0007669"/>
    <property type="project" value="UniProtKB-UniRule"/>
</dbReference>
<comment type="pathway">
    <text evidence="7">Carbohydrate degradation; 2-deoxy-D-ribose 1-phosphate degradation; D-glyceraldehyde 3-phosphate and acetaldehyde from 2-deoxy-alpha-D-ribose 1-phosphate: step 2/2.</text>
</comment>
<evidence type="ECO:0000256" key="5">
    <source>
        <dbReference type="ARBA" id="ARBA00048791"/>
    </source>
</evidence>
<keyword evidence="9" id="KW-1185">Reference proteome</keyword>
<name>V5RKP9_SPIAP</name>
<dbReference type="GO" id="GO:0009264">
    <property type="term" value="P:deoxyribonucleotide catabolic process"/>
    <property type="evidence" value="ECO:0007669"/>
    <property type="project" value="UniProtKB-UniRule"/>
</dbReference>
<evidence type="ECO:0000313" key="8">
    <source>
        <dbReference type="EMBL" id="AHB36390.1"/>
    </source>
</evidence>
<organism evidence="8 9">
    <name type="scientific">Spiroplasma apis B31</name>
    <dbReference type="NCBI Taxonomy" id="1276258"/>
    <lineage>
        <taxon>Bacteria</taxon>
        <taxon>Bacillati</taxon>
        <taxon>Mycoplasmatota</taxon>
        <taxon>Mollicutes</taxon>
        <taxon>Entomoplasmatales</taxon>
        <taxon>Spiroplasmataceae</taxon>
        <taxon>Spiroplasma</taxon>
    </lineage>
</organism>
<dbReference type="GO" id="GO:0016052">
    <property type="term" value="P:carbohydrate catabolic process"/>
    <property type="evidence" value="ECO:0007669"/>
    <property type="project" value="TreeGrafter"/>
</dbReference>
<dbReference type="SUPFAM" id="SSF51569">
    <property type="entry name" value="Aldolase"/>
    <property type="match status" value="1"/>
</dbReference>
<dbReference type="STRING" id="1276258.SAPIS_v1c05450"/>
<dbReference type="InterPro" id="IPR011343">
    <property type="entry name" value="DeoC"/>
</dbReference>
<dbReference type="HAMAP" id="MF_00114">
    <property type="entry name" value="DeoC_type1"/>
    <property type="match status" value="1"/>
</dbReference>
<dbReference type="InterPro" id="IPR002915">
    <property type="entry name" value="DeoC/FbaB/LacD_aldolase"/>
</dbReference>
<accession>V5RKP9</accession>
<dbReference type="Proteomes" id="UP000018550">
    <property type="component" value="Chromosome"/>
</dbReference>
<reference evidence="8 9" key="1">
    <citation type="journal article" date="2014" name="Genome Announc.">
        <title>Complete Genome Sequence of Spiroplasma apis B31T (ATCC 33834), a Bacterium Associated with May Disease of Honeybees (Apis mellifera).</title>
        <authorList>
            <person name="Ku C."/>
            <person name="Lo W.S."/>
            <person name="Chen L.L."/>
            <person name="Kuo C.H."/>
        </authorList>
    </citation>
    <scope>NUCLEOTIDE SEQUENCE [LARGE SCALE GENOMIC DNA]</scope>
    <source>
        <strain evidence="8">B31</strain>
    </source>
</reference>
<comment type="catalytic activity">
    <reaction evidence="5 7">
        <text>2-deoxy-D-ribose 5-phosphate = D-glyceraldehyde 3-phosphate + acetaldehyde</text>
        <dbReference type="Rhea" id="RHEA:12821"/>
        <dbReference type="ChEBI" id="CHEBI:15343"/>
        <dbReference type="ChEBI" id="CHEBI:59776"/>
        <dbReference type="ChEBI" id="CHEBI:62877"/>
        <dbReference type="EC" id="4.1.2.4"/>
    </reaction>
</comment>